<evidence type="ECO:0000313" key="3">
    <source>
        <dbReference type="Proteomes" id="UP001519305"/>
    </source>
</evidence>
<accession>A0ABS4U686</accession>
<proteinExistence type="predicted"/>
<feature type="compositionally biased region" description="Pro residues" evidence="1">
    <location>
        <begin position="68"/>
        <end position="79"/>
    </location>
</feature>
<evidence type="ECO:0008006" key="4">
    <source>
        <dbReference type="Google" id="ProtNLM"/>
    </source>
</evidence>
<dbReference type="Proteomes" id="UP001519305">
    <property type="component" value="Unassembled WGS sequence"/>
</dbReference>
<organism evidence="2 3">
    <name type="scientific">Corynebacterium freneyi</name>
    <dbReference type="NCBI Taxonomy" id="134034"/>
    <lineage>
        <taxon>Bacteria</taxon>
        <taxon>Bacillati</taxon>
        <taxon>Actinomycetota</taxon>
        <taxon>Actinomycetes</taxon>
        <taxon>Mycobacteriales</taxon>
        <taxon>Corynebacteriaceae</taxon>
        <taxon>Corynebacterium</taxon>
    </lineage>
</organism>
<reference evidence="2 3" key="1">
    <citation type="submission" date="2021-03" db="EMBL/GenBank/DDBJ databases">
        <title>Sequencing the genomes of 1000 actinobacteria strains.</title>
        <authorList>
            <person name="Klenk H.-P."/>
        </authorList>
    </citation>
    <scope>NUCLEOTIDE SEQUENCE [LARGE SCALE GENOMIC DNA]</scope>
    <source>
        <strain evidence="2 3">DSM 44506</strain>
    </source>
</reference>
<gene>
    <name evidence="2" type="ORF">JOF33_000846</name>
</gene>
<dbReference type="EMBL" id="JAGINY010000001">
    <property type="protein sequence ID" value="MBP2332147.1"/>
    <property type="molecule type" value="Genomic_DNA"/>
</dbReference>
<name>A0ABS4U686_9CORY</name>
<sequence length="229" mass="24184">MKPGHTPDSTHGRGAEDCTSGWSGLRRLGVAAIIAATAAGALAGCGDAQADADDGRHTAAEENSLPPGVMPPNDPPQPGDAPLGPDGHYDYSAPGFELKNPCDTEYFQRALELGWRVPEFGTKRRDEPEEMYCGVINDEVGLALFSFPSNFVDFDASEFEVKVTEQAGVPLILLKRPSLFGEACFVGVETPNGMIGGLSGTGGFSLHTTIEQACDEATRSIFPILGVNQ</sequence>
<protein>
    <recommendedName>
        <fullName evidence="4">DUF3558 domain-containing protein</fullName>
    </recommendedName>
</protein>
<keyword evidence="3" id="KW-1185">Reference proteome</keyword>
<comment type="caution">
    <text evidence="2">The sequence shown here is derived from an EMBL/GenBank/DDBJ whole genome shotgun (WGS) entry which is preliminary data.</text>
</comment>
<feature type="region of interest" description="Disordered" evidence="1">
    <location>
        <begin position="48"/>
        <end position="89"/>
    </location>
</feature>
<evidence type="ECO:0000256" key="1">
    <source>
        <dbReference type="SAM" id="MobiDB-lite"/>
    </source>
</evidence>
<evidence type="ECO:0000313" key="2">
    <source>
        <dbReference type="EMBL" id="MBP2332147.1"/>
    </source>
</evidence>
<dbReference type="RefSeq" id="WP_209652451.1">
    <property type="nucleotide sequence ID" value="NZ_CP047357.1"/>
</dbReference>